<comment type="similarity">
    <text evidence="2 3">Belongs to the small heat shock protein (HSP20) family.</text>
</comment>
<sequence length="358" mass="38902">MKVPAVLLACLTAVTAQSIEIGAPAPGTHFTPGQSAVVMVETPDFLSSSVEVSVAIGIVSCPSGNCPSPSGTLGTLLFSGTYRPQRSESDPFLPPHENYTVTIPANLAQGPASIGVAHFALLADEVQPFLETKSVPVVIHLTQILTLTNNGVDILRPRILAKFLVIGPLEYKAAVLPGLSCKEISINDSILSLNSLSLSTHFTMSNIFLYEPFYNFDRFFEHALRPFNAPAENGVIQQPERRNTLAERAFKPSMDLHEDSEKNLVSATFELPGVKKEDVQLEVRDGFLTIAAETKASTEHEENGYAVRERRFGKFSRSLRLPKGVKDENIKAAMADGVLTVTFPKRSAEEEPKKIAIA</sequence>
<accession>A0AAD5VHM7</accession>
<gene>
    <name evidence="6" type="ORF">NP233_g10880</name>
</gene>
<feature type="chain" id="PRO_5042071642" description="SHSP domain-containing protein" evidence="4">
    <location>
        <begin position="17"/>
        <end position="358"/>
    </location>
</feature>
<keyword evidence="1" id="KW-0346">Stress response</keyword>
<dbReference type="InterPro" id="IPR031107">
    <property type="entry name" value="Small_HSP"/>
</dbReference>
<dbReference type="InterPro" id="IPR002068">
    <property type="entry name" value="A-crystallin/Hsp20_dom"/>
</dbReference>
<feature type="signal peptide" evidence="4">
    <location>
        <begin position="1"/>
        <end position="16"/>
    </location>
</feature>
<dbReference type="Pfam" id="PF19271">
    <property type="entry name" value="Nis1"/>
    <property type="match status" value="1"/>
</dbReference>
<dbReference type="Proteomes" id="UP001213000">
    <property type="component" value="Unassembled WGS sequence"/>
</dbReference>
<name>A0AAD5VHM7_9AGAR</name>
<organism evidence="6 7">
    <name type="scientific">Leucocoprinus birnbaumii</name>
    <dbReference type="NCBI Taxonomy" id="56174"/>
    <lineage>
        <taxon>Eukaryota</taxon>
        <taxon>Fungi</taxon>
        <taxon>Dikarya</taxon>
        <taxon>Basidiomycota</taxon>
        <taxon>Agaricomycotina</taxon>
        <taxon>Agaricomycetes</taxon>
        <taxon>Agaricomycetidae</taxon>
        <taxon>Agaricales</taxon>
        <taxon>Agaricineae</taxon>
        <taxon>Agaricaceae</taxon>
        <taxon>Leucocoprinus</taxon>
    </lineage>
</organism>
<feature type="domain" description="SHSP" evidence="5">
    <location>
        <begin position="245"/>
        <end position="358"/>
    </location>
</feature>
<dbReference type="CDD" id="cd06464">
    <property type="entry name" value="ACD_sHsps-like"/>
    <property type="match status" value="1"/>
</dbReference>
<dbReference type="Gene3D" id="2.60.40.790">
    <property type="match status" value="1"/>
</dbReference>
<comment type="caution">
    <text evidence="6">The sequence shown here is derived from an EMBL/GenBank/DDBJ whole genome shotgun (WGS) entry which is preliminary data.</text>
</comment>
<keyword evidence="4" id="KW-0732">Signal</keyword>
<evidence type="ECO:0000256" key="1">
    <source>
        <dbReference type="ARBA" id="ARBA00023016"/>
    </source>
</evidence>
<dbReference type="SUPFAM" id="SSF49764">
    <property type="entry name" value="HSP20-like chaperones"/>
    <property type="match status" value="1"/>
</dbReference>
<dbReference type="Pfam" id="PF00011">
    <property type="entry name" value="HSP20"/>
    <property type="match status" value="1"/>
</dbReference>
<dbReference type="EMBL" id="JANIEX010001185">
    <property type="protein sequence ID" value="KAJ3560369.1"/>
    <property type="molecule type" value="Genomic_DNA"/>
</dbReference>
<evidence type="ECO:0000256" key="4">
    <source>
        <dbReference type="SAM" id="SignalP"/>
    </source>
</evidence>
<dbReference type="InterPro" id="IPR045469">
    <property type="entry name" value="Nis1"/>
</dbReference>
<keyword evidence="7" id="KW-1185">Reference proteome</keyword>
<evidence type="ECO:0000259" key="5">
    <source>
        <dbReference type="PROSITE" id="PS01031"/>
    </source>
</evidence>
<protein>
    <recommendedName>
        <fullName evidence="5">SHSP domain-containing protein</fullName>
    </recommendedName>
</protein>
<dbReference type="AlphaFoldDB" id="A0AAD5VHM7"/>
<dbReference type="PROSITE" id="PS01031">
    <property type="entry name" value="SHSP"/>
    <property type="match status" value="1"/>
</dbReference>
<evidence type="ECO:0000313" key="6">
    <source>
        <dbReference type="EMBL" id="KAJ3560369.1"/>
    </source>
</evidence>
<dbReference type="PANTHER" id="PTHR11527">
    <property type="entry name" value="HEAT-SHOCK PROTEIN 20 FAMILY MEMBER"/>
    <property type="match status" value="1"/>
</dbReference>
<evidence type="ECO:0000313" key="7">
    <source>
        <dbReference type="Proteomes" id="UP001213000"/>
    </source>
</evidence>
<evidence type="ECO:0000256" key="2">
    <source>
        <dbReference type="PROSITE-ProRule" id="PRU00285"/>
    </source>
</evidence>
<evidence type="ECO:0000256" key="3">
    <source>
        <dbReference type="RuleBase" id="RU003616"/>
    </source>
</evidence>
<reference evidence="6" key="1">
    <citation type="submission" date="2022-07" db="EMBL/GenBank/DDBJ databases">
        <title>Genome Sequence of Leucocoprinus birnbaumii.</title>
        <authorList>
            <person name="Buettner E."/>
        </authorList>
    </citation>
    <scope>NUCLEOTIDE SEQUENCE</scope>
    <source>
        <strain evidence="6">VT141</strain>
    </source>
</reference>
<dbReference type="InterPro" id="IPR008978">
    <property type="entry name" value="HSP20-like_chaperone"/>
</dbReference>
<proteinExistence type="inferred from homology"/>